<keyword evidence="2" id="KW-1185">Reference proteome</keyword>
<name>A0ACC1IMJ2_9FUNG</name>
<proteinExistence type="predicted"/>
<dbReference type="Proteomes" id="UP001150581">
    <property type="component" value="Unassembled WGS sequence"/>
</dbReference>
<comment type="caution">
    <text evidence="1">The sequence shown here is derived from an EMBL/GenBank/DDBJ whole genome shotgun (WGS) entry which is preliminary data.</text>
</comment>
<organism evidence="1 2">
    <name type="scientific">Kickxella alabastrina</name>
    <dbReference type="NCBI Taxonomy" id="61397"/>
    <lineage>
        <taxon>Eukaryota</taxon>
        <taxon>Fungi</taxon>
        <taxon>Fungi incertae sedis</taxon>
        <taxon>Zoopagomycota</taxon>
        <taxon>Kickxellomycotina</taxon>
        <taxon>Kickxellomycetes</taxon>
        <taxon>Kickxellales</taxon>
        <taxon>Kickxellaceae</taxon>
        <taxon>Kickxella</taxon>
    </lineage>
</organism>
<protein>
    <submittedName>
        <fullName evidence="1">Uncharacterized protein</fullName>
    </submittedName>
</protein>
<accession>A0ACC1IMJ2</accession>
<evidence type="ECO:0000313" key="1">
    <source>
        <dbReference type="EMBL" id="KAJ1896494.1"/>
    </source>
</evidence>
<sequence length="416" mass="46349">MTTEESHDFYQEQRGLGPGSAITPTASDVSQGYTTQAGNPSPLPKLFQPLKIRELTLKNRTVVSPMCMYSSQDGFATDFHMVHYGQYALHGLGLIIVEATGVSPEGRITSNCLGIWKDEHIEKLRQVVNFAHVNKSAIGIQLAHSGRKGSSRPVWHIQEYGRYADEAAGGWPQRVFGPSPVPFDEDSWTPQEMSLEDIHRVQQNFVDAAVRADKAGFDVIEIHSAHGYLVHEFLSPISNKRTDDYGGSFKNRIRFIVEIVQAIREVWPQEKPLFVRISVTDWVQQSEEIPTGGWTEEESIELAKLLSDVGVDLIDCSSSGSSPKQEIPLGPGYQVRFSTSIKNEVPGIFTGAVGLITDPVQANNILEESKADLVFLARTLLRQPSFVLDAAVKLNVFAQYLHQYERGRNKTKYSFT</sequence>
<dbReference type="EMBL" id="JANBPG010000440">
    <property type="protein sequence ID" value="KAJ1896494.1"/>
    <property type="molecule type" value="Genomic_DNA"/>
</dbReference>
<evidence type="ECO:0000313" key="2">
    <source>
        <dbReference type="Proteomes" id="UP001150581"/>
    </source>
</evidence>
<reference evidence="1" key="1">
    <citation type="submission" date="2022-07" db="EMBL/GenBank/DDBJ databases">
        <title>Phylogenomic reconstructions and comparative analyses of Kickxellomycotina fungi.</title>
        <authorList>
            <person name="Reynolds N.K."/>
            <person name="Stajich J.E."/>
            <person name="Barry K."/>
            <person name="Grigoriev I.V."/>
            <person name="Crous P."/>
            <person name="Smith M.E."/>
        </authorList>
    </citation>
    <scope>NUCLEOTIDE SEQUENCE</scope>
    <source>
        <strain evidence="1">Benny 63K</strain>
    </source>
</reference>
<gene>
    <name evidence="1" type="ORF">LPJ66_003954</name>
</gene>